<keyword evidence="2" id="KW-0732">Signal</keyword>
<dbReference type="EMBL" id="JARK01001351">
    <property type="protein sequence ID" value="EYC23304.1"/>
    <property type="molecule type" value="Genomic_DNA"/>
</dbReference>
<dbReference type="STRING" id="53326.A0A016V6J8"/>
<accession>A0A016V6J8</accession>
<keyword evidence="1" id="KW-1133">Transmembrane helix</keyword>
<dbReference type="Pfam" id="PF03351">
    <property type="entry name" value="DOMON"/>
    <property type="match status" value="1"/>
</dbReference>
<dbReference type="GO" id="GO:1900449">
    <property type="term" value="P:regulation of glutamate receptor signaling pathway"/>
    <property type="evidence" value="ECO:0007669"/>
    <property type="project" value="InterPro"/>
</dbReference>
<sequence length="432" mass="48852">MFYYYLFLFCLLYDFLLNSPCSAHYFLNRHTKEIGRTLPKYTLVEKDDLPQYIDEVVEVPTDERPFFENLRLAGSAPGQRHHSDHSTLSPVALVLESLSDNQQTIPKNAQKRTSVLNDGRFHFRYVLIVGGPMSAIDHPQSIRIKNEVATATAMLGAVSICVALEVFDDKDCGKSKGCIFVPENCIADNRCLINVTYKMIGSKLEMEISGKVLTNDEYTAVGLSKDSKMGDDFLVCCIKSGGKIFPALALHEQREHIEFLNGNGLEIINTYYKDNRLYCKIRQAKEQFARHSFSLEKPYHILLALGSYQNKMNPIRSIKSILIIDRRLNNKLSVIYSTILIRQELQYERILIVSVVDDVSVPAFHYHSRWNSFVTPKISLAKIAVITEERREAHAVAGSNSIPGKKNAAQIAFKGLMPFIAMGVIVVLQFSM</sequence>
<keyword evidence="1" id="KW-0812">Transmembrane</keyword>
<dbReference type="PANTHER" id="PTHR46902">
    <property type="entry name" value="DOMON DOMAIN-CONTAINING PROTEIN FRRS1L"/>
    <property type="match status" value="1"/>
</dbReference>
<proteinExistence type="predicted"/>
<comment type="caution">
    <text evidence="4">The sequence shown here is derived from an EMBL/GenBank/DDBJ whole genome shotgun (WGS) entry which is preliminary data.</text>
</comment>
<protein>
    <recommendedName>
        <fullName evidence="3">DOMON domain-containing protein</fullName>
    </recommendedName>
</protein>
<dbReference type="PANTHER" id="PTHR46902:SF1">
    <property type="entry name" value="DOMON DOMAIN-CONTAINING PROTEIN FRRS1L"/>
    <property type="match status" value="1"/>
</dbReference>
<keyword evidence="5" id="KW-1185">Reference proteome</keyword>
<evidence type="ECO:0000256" key="1">
    <source>
        <dbReference type="SAM" id="Phobius"/>
    </source>
</evidence>
<feature type="domain" description="DOMON" evidence="3">
    <location>
        <begin position="191"/>
        <end position="306"/>
    </location>
</feature>
<feature type="transmembrane region" description="Helical" evidence="1">
    <location>
        <begin position="411"/>
        <end position="430"/>
    </location>
</feature>
<evidence type="ECO:0000259" key="3">
    <source>
        <dbReference type="Pfam" id="PF03351"/>
    </source>
</evidence>
<dbReference type="OrthoDB" id="6372137at2759"/>
<dbReference type="AlphaFoldDB" id="A0A016V6J8"/>
<dbReference type="GO" id="GO:0099072">
    <property type="term" value="P:regulation of postsynaptic membrane neurotransmitter receptor levels"/>
    <property type="evidence" value="ECO:0007669"/>
    <property type="project" value="TreeGrafter"/>
</dbReference>
<feature type="signal peptide" evidence="2">
    <location>
        <begin position="1"/>
        <end position="23"/>
    </location>
</feature>
<keyword evidence="1" id="KW-0472">Membrane</keyword>
<dbReference type="InterPro" id="IPR042789">
    <property type="entry name" value="FRRS1L"/>
</dbReference>
<name>A0A016V6J8_9BILA</name>
<dbReference type="Proteomes" id="UP000024635">
    <property type="component" value="Unassembled WGS sequence"/>
</dbReference>
<reference evidence="5" key="1">
    <citation type="journal article" date="2015" name="Nat. Genet.">
        <title>The genome and transcriptome of the zoonotic hookworm Ancylostoma ceylanicum identify infection-specific gene families.</title>
        <authorList>
            <person name="Schwarz E.M."/>
            <person name="Hu Y."/>
            <person name="Antoshechkin I."/>
            <person name="Miller M.M."/>
            <person name="Sternberg P.W."/>
            <person name="Aroian R.V."/>
        </authorList>
    </citation>
    <scope>NUCLEOTIDE SEQUENCE</scope>
    <source>
        <strain evidence="5">HY135</strain>
    </source>
</reference>
<feature type="chain" id="PRO_5001493041" description="DOMON domain-containing protein" evidence="2">
    <location>
        <begin position="24"/>
        <end position="432"/>
    </location>
</feature>
<evidence type="ECO:0000313" key="4">
    <source>
        <dbReference type="EMBL" id="EYC23304.1"/>
    </source>
</evidence>
<dbReference type="InterPro" id="IPR005018">
    <property type="entry name" value="DOMON_domain"/>
</dbReference>
<evidence type="ECO:0000313" key="5">
    <source>
        <dbReference type="Proteomes" id="UP000024635"/>
    </source>
</evidence>
<gene>
    <name evidence="4" type="primary">Acey_s0015.g2580</name>
    <name evidence="4" type="ORF">Y032_0015g2580</name>
</gene>
<evidence type="ECO:0000256" key="2">
    <source>
        <dbReference type="SAM" id="SignalP"/>
    </source>
</evidence>
<organism evidence="4 5">
    <name type="scientific">Ancylostoma ceylanicum</name>
    <dbReference type="NCBI Taxonomy" id="53326"/>
    <lineage>
        <taxon>Eukaryota</taxon>
        <taxon>Metazoa</taxon>
        <taxon>Ecdysozoa</taxon>
        <taxon>Nematoda</taxon>
        <taxon>Chromadorea</taxon>
        <taxon>Rhabditida</taxon>
        <taxon>Rhabditina</taxon>
        <taxon>Rhabditomorpha</taxon>
        <taxon>Strongyloidea</taxon>
        <taxon>Ancylostomatidae</taxon>
        <taxon>Ancylostomatinae</taxon>
        <taxon>Ancylostoma</taxon>
    </lineage>
</organism>